<keyword evidence="2" id="KW-1003">Cell membrane</keyword>
<feature type="transmembrane region" description="Helical" evidence="9">
    <location>
        <begin position="12"/>
        <end position="37"/>
    </location>
</feature>
<dbReference type="InterPro" id="IPR033463">
    <property type="entry name" value="sCache_3"/>
</dbReference>
<dbReference type="EMBL" id="JAGGLG010000007">
    <property type="protein sequence ID" value="MBP2017780.1"/>
    <property type="molecule type" value="Genomic_DNA"/>
</dbReference>
<evidence type="ECO:0000256" key="6">
    <source>
        <dbReference type="ARBA" id="ARBA00023224"/>
    </source>
</evidence>
<evidence type="ECO:0000256" key="1">
    <source>
        <dbReference type="ARBA" id="ARBA00004651"/>
    </source>
</evidence>
<protein>
    <submittedName>
        <fullName evidence="12">Methyl-accepting chemotaxis protein</fullName>
    </submittedName>
</protein>
<evidence type="ECO:0000256" key="3">
    <source>
        <dbReference type="ARBA" id="ARBA00022692"/>
    </source>
</evidence>
<dbReference type="PANTHER" id="PTHR32089">
    <property type="entry name" value="METHYL-ACCEPTING CHEMOTAXIS PROTEIN MCPB"/>
    <property type="match status" value="1"/>
</dbReference>
<feature type="transmembrane region" description="Helical" evidence="9">
    <location>
        <begin position="329"/>
        <end position="353"/>
    </location>
</feature>
<dbReference type="RefSeq" id="WP_209465920.1">
    <property type="nucleotide sequence ID" value="NZ_JAGGLG010000007.1"/>
</dbReference>
<comment type="subcellular location">
    <subcellularLocation>
        <location evidence="1">Cell membrane</location>
        <topology evidence="1">Multi-pass membrane protein</topology>
    </subcellularLocation>
</comment>
<name>A0ABS4JQH4_9FIRM</name>
<proteinExistence type="inferred from homology"/>
<sequence length="781" mass="81101">MQVGLVRRSSLALRVVLITLLAVALPAIGLVGTSAYLRDAVTRDIDRQANTTLQLAIQVHHSAIEGRLESLRSAASALLAGGEVAGVATGASASTAALEQFGKAMTGQADVLLVVDATGRVRYRYGAQPGDRVSYGGMVEAVLKDGMTITSAVRVAAADLQPERAVVRQQVPVNVIETPGAHHELTGTVLGDALALAAAAPVRGADGRIVGAVVLADILNNDPAIVDEVQRRSPDGTPLTATIALDGIRITTNVRRQGSVERAVGTIFSDAVMEHIRRGEAYQGRAVVVDHWQKTIYTPITDFSGQVIASAYVGIPEEHFEQVAGAFQLATGAGITIGVAALLIGALLPWWLARRTISRPLLQFSAALDAGDLSTTFTAPARDEVGRMADSLNGLLARVRQATAHVAGAAREVAALSASLLSSADRTAGLAADVAARTDAGAAVAGDLQQQSTEVGRGMADLSQAAEGIARGAQEQSSHIDRMMAMVDEIDRAGAASLAQGEAARQAAEQTFRLVREGDEALRATLEGVQRIAENAERAVALVERLGQHSRSINEISSTISEIAEQTNLLALNAAIEAARAGEHGRGFAVVASEVRRLAERSAQSTQEIGQLIGTTLSLIEQTVSAMRETRALAQDGVASGGQARESLDQILAASQTSAAAVDQIVRETLEPTAARVRHIAGAMQNVAAVVEENTASSEEMAASTERALESVEAISSGISEVSAMVSDIRNQMEKVVEAQTALREMAGRLQQVSAGLAQSIASLGGGEAGGEPGSGAEEPE</sequence>
<keyword evidence="4 9" id="KW-1133">Transmembrane helix</keyword>
<keyword evidence="3 9" id="KW-0812">Transmembrane</keyword>
<organism evidence="12 13">
    <name type="scientific">Symbiobacterium terraclitae</name>
    <dbReference type="NCBI Taxonomy" id="557451"/>
    <lineage>
        <taxon>Bacteria</taxon>
        <taxon>Bacillati</taxon>
        <taxon>Bacillota</taxon>
        <taxon>Clostridia</taxon>
        <taxon>Eubacteriales</taxon>
        <taxon>Symbiobacteriaceae</taxon>
        <taxon>Symbiobacterium</taxon>
    </lineage>
</organism>
<evidence type="ECO:0000259" key="10">
    <source>
        <dbReference type="PROSITE" id="PS50111"/>
    </source>
</evidence>
<evidence type="ECO:0000259" key="11">
    <source>
        <dbReference type="PROSITE" id="PS50885"/>
    </source>
</evidence>
<dbReference type="Pfam" id="PF17202">
    <property type="entry name" value="sCache_3_3"/>
    <property type="match status" value="1"/>
</dbReference>
<dbReference type="SMART" id="SM00283">
    <property type="entry name" value="MA"/>
    <property type="match status" value="1"/>
</dbReference>
<comment type="caution">
    <text evidence="12">The sequence shown here is derived from an EMBL/GenBank/DDBJ whole genome shotgun (WGS) entry which is preliminary data.</text>
</comment>
<feature type="domain" description="Methyl-accepting transducer" evidence="10">
    <location>
        <begin position="451"/>
        <end position="702"/>
    </location>
</feature>
<comment type="similarity">
    <text evidence="7">Belongs to the methyl-accepting chemotaxis (MCP) protein family.</text>
</comment>
<evidence type="ECO:0000313" key="12">
    <source>
        <dbReference type="EMBL" id="MBP2017780.1"/>
    </source>
</evidence>
<evidence type="ECO:0000256" key="2">
    <source>
        <dbReference type="ARBA" id="ARBA00022475"/>
    </source>
</evidence>
<dbReference type="InterPro" id="IPR029151">
    <property type="entry name" value="Sensor-like_sf"/>
</dbReference>
<dbReference type="SUPFAM" id="SSF58104">
    <property type="entry name" value="Methyl-accepting chemotaxis protein (MCP) signaling domain"/>
    <property type="match status" value="1"/>
</dbReference>
<dbReference type="Gene3D" id="6.10.340.10">
    <property type="match status" value="1"/>
</dbReference>
<dbReference type="SUPFAM" id="SSF103190">
    <property type="entry name" value="Sensory domain-like"/>
    <property type="match status" value="1"/>
</dbReference>
<dbReference type="Pfam" id="PF00672">
    <property type="entry name" value="HAMP"/>
    <property type="match status" value="1"/>
</dbReference>
<gene>
    <name evidence="12" type="ORF">J2Z79_001165</name>
</gene>
<dbReference type="Gene3D" id="1.10.287.950">
    <property type="entry name" value="Methyl-accepting chemotaxis protein"/>
    <property type="match status" value="1"/>
</dbReference>
<dbReference type="PROSITE" id="PS50111">
    <property type="entry name" value="CHEMOTAXIS_TRANSDUC_2"/>
    <property type="match status" value="1"/>
</dbReference>
<evidence type="ECO:0000256" key="8">
    <source>
        <dbReference type="PROSITE-ProRule" id="PRU00284"/>
    </source>
</evidence>
<dbReference type="Pfam" id="PF00015">
    <property type="entry name" value="MCPsignal"/>
    <property type="match status" value="1"/>
</dbReference>
<dbReference type="InterPro" id="IPR003660">
    <property type="entry name" value="HAMP_dom"/>
</dbReference>
<dbReference type="Proteomes" id="UP001519289">
    <property type="component" value="Unassembled WGS sequence"/>
</dbReference>
<evidence type="ECO:0000256" key="5">
    <source>
        <dbReference type="ARBA" id="ARBA00023136"/>
    </source>
</evidence>
<evidence type="ECO:0000313" key="13">
    <source>
        <dbReference type="Proteomes" id="UP001519289"/>
    </source>
</evidence>
<dbReference type="SMART" id="SM00304">
    <property type="entry name" value="HAMP"/>
    <property type="match status" value="1"/>
</dbReference>
<dbReference type="PROSITE" id="PS50885">
    <property type="entry name" value="HAMP"/>
    <property type="match status" value="1"/>
</dbReference>
<feature type="domain" description="HAMP" evidence="11">
    <location>
        <begin position="355"/>
        <end position="404"/>
    </location>
</feature>
<dbReference type="PANTHER" id="PTHR32089:SF112">
    <property type="entry name" value="LYSOZYME-LIKE PROTEIN-RELATED"/>
    <property type="match status" value="1"/>
</dbReference>
<keyword evidence="5 9" id="KW-0472">Membrane</keyword>
<evidence type="ECO:0000256" key="4">
    <source>
        <dbReference type="ARBA" id="ARBA00022989"/>
    </source>
</evidence>
<evidence type="ECO:0000256" key="7">
    <source>
        <dbReference type="ARBA" id="ARBA00029447"/>
    </source>
</evidence>
<dbReference type="CDD" id="cd11386">
    <property type="entry name" value="MCP_signal"/>
    <property type="match status" value="1"/>
</dbReference>
<keyword evidence="6 8" id="KW-0807">Transducer</keyword>
<accession>A0ABS4JQH4</accession>
<keyword evidence="13" id="KW-1185">Reference proteome</keyword>
<reference evidence="12 13" key="1">
    <citation type="submission" date="2021-03" db="EMBL/GenBank/DDBJ databases">
        <title>Genomic Encyclopedia of Type Strains, Phase IV (KMG-IV): sequencing the most valuable type-strain genomes for metagenomic binning, comparative biology and taxonomic classification.</title>
        <authorList>
            <person name="Goeker M."/>
        </authorList>
    </citation>
    <scope>NUCLEOTIDE SEQUENCE [LARGE SCALE GENOMIC DNA]</scope>
    <source>
        <strain evidence="12 13">DSM 27138</strain>
    </source>
</reference>
<evidence type="ECO:0000256" key="9">
    <source>
        <dbReference type="SAM" id="Phobius"/>
    </source>
</evidence>
<dbReference type="InterPro" id="IPR004089">
    <property type="entry name" value="MCPsignal_dom"/>
</dbReference>